<reference evidence="5" key="1">
    <citation type="submission" date="2020-05" db="EMBL/GenBank/DDBJ databases">
        <title>Phylogenomic resolution of chytrid fungi.</title>
        <authorList>
            <person name="Stajich J.E."/>
            <person name="Amses K."/>
            <person name="Simmons R."/>
            <person name="Seto K."/>
            <person name="Myers J."/>
            <person name="Bonds A."/>
            <person name="Quandt C.A."/>
            <person name="Barry K."/>
            <person name="Liu P."/>
            <person name="Grigoriev I."/>
            <person name="Longcore J.E."/>
            <person name="James T.Y."/>
        </authorList>
    </citation>
    <scope>NUCLEOTIDE SEQUENCE</scope>
    <source>
        <strain evidence="5">JEL0513</strain>
    </source>
</reference>
<dbReference type="EMBL" id="JADGJH010002474">
    <property type="protein sequence ID" value="KAJ3097813.1"/>
    <property type="molecule type" value="Genomic_DNA"/>
</dbReference>
<evidence type="ECO:0000313" key="5">
    <source>
        <dbReference type="EMBL" id="KAJ3097813.1"/>
    </source>
</evidence>
<dbReference type="Pfam" id="PF08000">
    <property type="entry name" value="bPH_1"/>
    <property type="match status" value="1"/>
</dbReference>
<dbReference type="GO" id="GO:0016887">
    <property type="term" value="F:ATP hydrolysis activity"/>
    <property type="evidence" value="ECO:0007669"/>
    <property type="project" value="InterPro"/>
</dbReference>
<dbReference type="SUPFAM" id="SSF50729">
    <property type="entry name" value="PH domain-like"/>
    <property type="match status" value="1"/>
</dbReference>
<dbReference type="SMART" id="SM00382">
    <property type="entry name" value="AAA"/>
    <property type="match status" value="1"/>
</dbReference>
<dbReference type="InterPro" id="IPR003439">
    <property type="entry name" value="ABC_transporter-like_ATP-bd"/>
</dbReference>
<organism evidence="5 6">
    <name type="scientific">Physocladia obscura</name>
    <dbReference type="NCBI Taxonomy" id="109957"/>
    <lineage>
        <taxon>Eukaryota</taxon>
        <taxon>Fungi</taxon>
        <taxon>Fungi incertae sedis</taxon>
        <taxon>Chytridiomycota</taxon>
        <taxon>Chytridiomycota incertae sedis</taxon>
        <taxon>Chytridiomycetes</taxon>
        <taxon>Chytridiales</taxon>
        <taxon>Chytriomycetaceae</taxon>
        <taxon>Physocladia</taxon>
    </lineage>
</organism>
<gene>
    <name evidence="5" type="ORF">HK100_005252</name>
</gene>
<keyword evidence="6" id="KW-1185">Reference proteome</keyword>
<dbReference type="InterPro" id="IPR037063">
    <property type="entry name" value="PHb_sf"/>
</dbReference>
<feature type="domain" description="ABC transporter" evidence="4">
    <location>
        <begin position="183"/>
        <end position="403"/>
    </location>
</feature>
<dbReference type="PROSITE" id="PS50893">
    <property type="entry name" value="ABC_TRANSPORTER_2"/>
    <property type="match status" value="1"/>
</dbReference>
<evidence type="ECO:0000256" key="3">
    <source>
        <dbReference type="ARBA" id="ARBA00022840"/>
    </source>
</evidence>
<dbReference type="SUPFAM" id="SSF52540">
    <property type="entry name" value="P-loop containing nucleoside triphosphate hydrolases"/>
    <property type="match status" value="2"/>
</dbReference>
<evidence type="ECO:0000313" key="6">
    <source>
        <dbReference type="Proteomes" id="UP001211907"/>
    </source>
</evidence>
<dbReference type="Pfam" id="PF00005">
    <property type="entry name" value="ABC_tran"/>
    <property type="match status" value="1"/>
</dbReference>
<proteinExistence type="predicted"/>
<comment type="caution">
    <text evidence="5">The sequence shown here is derived from an EMBL/GenBank/DDBJ whole genome shotgun (WGS) entry which is preliminary data.</text>
</comment>
<dbReference type="Gene3D" id="2.30.29.50">
    <property type="entry name" value="Bacterial Pleckstrin homology domain"/>
    <property type="match status" value="1"/>
</dbReference>
<dbReference type="InterPro" id="IPR050611">
    <property type="entry name" value="ABCF"/>
</dbReference>
<dbReference type="InterPro" id="IPR012544">
    <property type="entry name" value="PHb"/>
</dbReference>
<dbReference type="Proteomes" id="UP001211907">
    <property type="component" value="Unassembled WGS sequence"/>
</dbReference>
<accession>A0AAD5SS00</accession>
<dbReference type="Gene3D" id="3.40.50.300">
    <property type="entry name" value="P-loop containing nucleotide triphosphate hydrolases"/>
    <property type="match status" value="2"/>
</dbReference>
<protein>
    <recommendedName>
        <fullName evidence="4">ABC transporter domain-containing protein</fullName>
    </recommendedName>
</protein>
<keyword evidence="2" id="KW-0547">Nucleotide-binding</keyword>
<dbReference type="PANTHER" id="PTHR19211">
    <property type="entry name" value="ATP-BINDING TRANSPORT PROTEIN-RELATED"/>
    <property type="match status" value="1"/>
</dbReference>
<dbReference type="AlphaFoldDB" id="A0AAD5SS00"/>
<dbReference type="PANTHER" id="PTHR19211:SF129">
    <property type="entry name" value="ABC TRANSPORTER ATP-BINDING PROTEIN"/>
    <property type="match status" value="1"/>
</dbReference>
<sequence>MEPDILLLDEPTNHLDLPAILWLQKYLKNLDTVTLVIVSHDRSFLNETVTEIIEMRNRALSYHSGNYDEFVADQEDKQIRDIHRVEALEKKKAHIEKSIQEGLRHAKKTGDDKKLGMVKSRQRKLDERFGLDVNENGHRFKLNRDMAGYHTTRRPGVELDIKDAPPKWSIPEPELPKNKSPLVEMESVSFSYSSNSRNVLQNVTLNIQMSEHIGIVGANGQGKSTLVNLLLKKLVPNKGTVQHHPKAKIAYISQDLTVSLPLEKTPLGLMKEQFPDVSEQELRAHLGGFGVGGIATRPLSGFSGGQRVRVVVALECFGGKNILLLDEPTNHLDLDTIEAMLQALKETRLYILFKIVDLNCSKGELEIMPKLRTRDVGAGEVTGGGGLGARLADSGCGGGGMEAPKHTGDAELTHFELNQFCKTTTMNKLRAIGASLSGTSEISTCLNRQQISEIDLTRDPLLKHALSHETIFFVFKSTRHSYIFTDLACIAVKGDDATSTRRWVERFEYYEQSITDVRFETGGAGITTGGRDVVLSFHSSRGREEIEIWKNEIEIAHYFYKALVKLAQVQGKNRQLFSLSAGLAAKLVVGNGTDFSKAVTDYAEDILERYSPRSYGKVFTELGY</sequence>
<dbReference type="InterPro" id="IPR003593">
    <property type="entry name" value="AAA+_ATPase"/>
</dbReference>
<evidence type="ECO:0000259" key="4">
    <source>
        <dbReference type="PROSITE" id="PS50893"/>
    </source>
</evidence>
<evidence type="ECO:0000256" key="2">
    <source>
        <dbReference type="ARBA" id="ARBA00022741"/>
    </source>
</evidence>
<dbReference type="GO" id="GO:0005524">
    <property type="term" value="F:ATP binding"/>
    <property type="evidence" value="ECO:0007669"/>
    <property type="project" value="UniProtKB-KW"/>
</dbReference>
<keyword evidence="1" id="KW-0677">Repeat</keyword>
<name>A0AAD5SS00_9FUNG</name>
<dbReference type="InterPro" id="IPR027417">
    <property type="entry name" value="P-loop_NTPase"/>
</dbReference>
<evidence type="ECO:0000256" key="1">
    <source>
        <dbReference type="ARBA" id="ARBA00022737"/>
    </source>
</evidence>
<keyword evidence="3" id="KW-0067">ATP-binding</keyword>